<sequence>MDAPSITRPTRGSARQRAGGGPPPAPPPPPPGALGEEEARPWAAGGGARRVCKVFIVMRPIKRQSVSEGVRVCVCVGEVRPCEEERALSEEAAPAARCPCCEGGRSSGGFSAIGEVV</sequence>
<dbReference type="AlphaFoldDB" id="A0AAN9Z4S7"/>
<evidence type="ECO:0000313" key="3">
    <source>
        <dbReference type="Proteomes" id="UP001378592"/>
    </source>
</evidence>
<dbReference type="Proteomes" id="UP001378592">
    <property type="component" value="Unassembled WGS sequence"/>
</dbReference>
<evidence type="ECO:0000256" key="1">
    <source>
        <dbReference type="SAM" id="MobiDB-lite"/>
    </source>
</evidence>
<proteinExistence type="predicted"/>
<comment type="caution">
    <text evidence="2">The sequence shown here is derived from an EMBL/GenBank/DDBJ whole genome shotgun (WGS) entry which is preliminary data.</text>
</comment>
<name>A0AAN9Z4S7_9ORTH</name>
<reference evidence="2 3" key="1">
    <citation type="submission" date="2024-03" db="EMBL/GenBank/DDBJ databases">
        <title>The genome assembly and annotation of the cricket Gryllus longicercus Weissman &amp; Gray.</title>
        <authorList>
            <person name="Szrajer S."/>
            <person name="Gray D."/>
            <person name="Ylla G."/>
        </authorList>
    </citation>
    <scope>NUCLEOTIDE SEQUENCE [LARGE SCALE GENOMIC DNA]</scope>
    <source>
        <strain evidence="2">DAG 2021-001</strain>
        <tissue evidence="2">Whole body minus gut</tissue>
    </source>
</reference>
<feature type="region of interest" description="Disordered" evidence="1">
    <location>
        <begin position="1"/>
        <end position="41"/>
    </location>
</feature>
<accession>A0AAN9Z4S7</accession>
<feature type="compositionally biased region" description="Pro residues" evidence="1">
    <location>
        <begin position="21"/>
        <end position="32"/>
    </location>
</feature>
<evidence type="ECO:0000313" key="2">
    <source>
        <dbReference type="EMBL" id="KAK7862857.1"/>
    </source>
</evidence>
<dbReference type="EMBL" id="JAZDUA010000254">
    <property type="protein sequence ID" value="KAK7862857.1"/>
    <property type="molecule type" value="Genomic_DNA"/>
</dbReference>
<organism evidence="2 3">
    <name type="scientific">Gryllus longicercus</name>
    <dbReference type="NCBI Taxonomy" id="2509291"/>
    <lineage>
        <taxon>Eukaryota</taxon>
        <taxon>Metazoa</taxon>
        <taxon>Ecdysozoa</taxon>
        <taxon>Arthropoda</taxon>
        <taxon>Hexapoda</taxon>
        <taxon>Insecta</taxon>
        <taxon>Pterygota</taxon>
        <taxon>Neoptera</taxon>
        <taxon>Polyneoptera</taxon>
        <taxon>Orthoptera</taxon>
        <taxon>Ensifera</taxon>
        <taxon>Gryllidea</taxon>
        <taxon>Grylloidea</taxon>
        <taxon>Gryllidae</taxon>
        <taxon>Gryllinae</taxon>
        <taxon>Gryllus</taxon>
    </lineage>
</organism>
<protein>
    <submittedName>
        <fullName evidence="2">Uncharacterized protein</fullName>
    </submittedName>
</protein>
<keyword evidence="3" id="KW-1185">Reference proteome</keyword>
<gene>
    <name evidence="2" type="ORF">R5R35_008456</name>
</gene>